<dbReference type="Proteomes" id="UP000295600">
    <property type="component" value="Unassembled WGS sequence"/>
</dbReference>
<accession>A0A4R2LNZ1</accession>
<dbReference type="InterPro" id="IPR011990">
    <property type="entry name" value="TPR-like_helical_dom_sf"/>
</dbReference>
<evidence type="ECO:0000256" key="3">
    <source>
        <dbReference type="ARBA" id="ARBA00022729"/>
    </source>
</evidence>
<dbReference type="SUPFAM" id="SSF48452">
    <property type="entry name" value="TPR-like"/>
    <property type="match status" value="1"/>
</dbReference>
<comment type="similarity">
    <text evidence="2">Belongs to the SusD family.</text>
</comment>
<keyword evidence="5" id="KW-0998">Cell outer membrane</keyword>
<comment type="subcellular location">
    <subcellularLocation>
        <location evidence="1">Cell outer membrane</location>
    </subcellularLocation>
</comment>
<dbReference type="PROSITE" id="PS51257">
    <property type="entry name" value="PROKAR_LIPOPROTEIN"/>
    <property type="match status" value="1"/>
</dbReference>
<sequence length="548" mass="62480">MKKYIVMAGLMLSVSGCGLLELDETTGLTREEAFAYFDNVRGLATYVYSRLPDELGGIGGALRESATDNSVYIWSDNSVHTFYNNAWNPVNTVDDVWGRCYGAIRSCNSFLENYSPQRLERFRWNDTYDEDIAKANMYGQELRVLRAFFFFELAKRYGDIPLLTRTYTTDEINNVEKTAFHEVINFICRECDEAAQHLPVRQKDFWAESGRVTKGTAQALKARALLYAASPLHNTAQEASRWEAAAKAAYALIEAGNYSLPPIDKDPLYHKDGGNEVLKSSQLIFERRSGDTFDYEVTNLPISYEKGKTGNVPTQNLVDAFQMADGTDFDWTALAPGANPYANRDPRFYHTVLCNGDTWMHTVIEAHEGGKDGAGTAGTTKTGYYLKKYMNETVSLVPSKERKKPHHYALFRYAEVLLNYAEAMNEWRGADYTDATFHLSARAALNQVRAAAKMPPVTAVGDAFKESIRRERRVELAFEDHRFWDIRRWKIGESTKNIYCVRITLQDGKPVYRKELLETRSWDEKMNLYPIPQAEYLKNNKLGQNKGW</sequence>
<proteinExistence type="inferred from homology"/>
<dbReference type="Pfam" id="PF07980">
    <property type="entry name" value="SusD_RagB"/>
    <property type="match status" value="1"/>
</dbReference>
<dbReference type="EMBL" id="SLXB01000003">
    <property type="protein sequence ID" value="TCO95198.1"/>
    <property type="molecule type" value="Genomic_DNA"/>
</dbReference>
<gene>
    <name evidence="8" type="ORF">EV202_10374</name>
</gene>
<keyword evidence="3" id="KW-0732">Signal</keyword>
<feature type="domain" description="RagB/SusD" evidence="6">
    <location>
        <begin position="303"/>
        <end position="548"/>
    </location>
</feature>
<dbReference type="RefSeq" id="WP_131925291.1">
    <property type="nucleotide sequence ID" value="NZ_JBQMXT010000008.1"/>
</dbReference>
<evidence type="ECO:0000256" key="2">
    <source>
        <dbReference type="ARBA" id="ARBA00006275"/>
    </source>
</evidence>
<name>A0A4R2LNZ1_9BACE</name>
<dbReference type="InterPro" id="IPR033985">
    <property type="entry name" value="SusD-like_N"/>
</dbReference>
<protein>
    <submittedName>
        <fullName evidence="8">Putative outer membrane starch-binding protein</fullName>
    </submittedName>
</protein>
<reference evidence="8 9" key="1">
    <citation type="submission" date="2019-03" db="EMBL/GenBank/DDBJ databases">
        <title>Genomic Encyclopedia of Type Strains, Phase IV (KMG-IV): sequencing the most valuable type-strain genomes for metagenomic binning, comparative biology and taxonomic classification.</title>
        <authorList>
            <person name="Goeker M."/>
        </authorList>
    </citation>
    <scope>NUCLEOTIDE SEQUENCE [LARGE SCALE GENOMIC DNA]</scope>
    <source>
        <strain evidence="8 9">DSM 23917</strain>
    </source>
</reference>
<evidence type="ECO:0000256" key="4">
    <source>
        <dbReference type="ARBA" id="ARBA00023136"/>
    </source>
</evidence>
<dbReference type="Pfam" id="PF14322">
    <property type="entry name" value="SusD-like_3"/>
    <property type="match status" value="1"/>
</dbReference>
<evidence type="ECO:0000313" key="8">
    <source>
        <dbReference type="EMBL" id="TCO95198.1"/>
    </source>
</evidence>
<evidence type="ECO:0000256" key="1">
    <source>
        <dbReference type="ARBA" id="ARBA00004442"/>
    </source>
</evidence>
<dbReference type="InterPro" id="IPR012944">
    <property type="entry name" value="SusD_RagB_dom"/>
</dbReference>
<keyword evidence="4" id="KW-0472">Membrane</keyword>
<organism evidence="8 9">
    <name type="scientific">Prevotella heparinolytica</name>
    <dbReference type="NCBI Taxonomy" id="28113"/>
    <lineage>
        <taxon>Bacteria</taxon>
        <taxon>Pseudomonadati</taxon>
        <taxon>Bacteroidota</taxon>
        <taxon>Bacteroidia</taxon>
        <taxon>Bacteroidales</taxon>
        <taxon>Bacteroidaceae</taxon>
        <taxon>Bacteroides</taxon>
    </lineage>
</organism>
<dbReference type="AlphaFoldDB" id="A0A4R2LNZ1"/>
<dbReference type="Gene3D" id="1.25.40.390">
    <property type="match status" value="1"/>
</dbReference>
<evidence type="ECO:0000313" key="9">
    <source>
        <dbReference type="Proteomes" id="UP000295600"/>
    </source>
</evidence>
<evidence type="ECO:0000256" key="5">
    <source>
        <dbReference type="ARBA" id="ARBA00023237"/>
    </source>
</evidence>
<dbReference type="GO" id="GO:0009279">
    <property type="term" value="C:cell outer membrane"/>
    <property type="evidence" value="ECO:0007669"/>
    <property type="project" value="UniProtKB-SubCell"/>
</dbReference>
<evidence type="ECO:0000259" key="7">
    <source>
        <dbReference type="Pfam" id="PF14322"/>
    </source>
</evidence>
<evidence type="ECO:0000259" key="6">
    <source>
        <dbReference type="Pfam" id="PF07980"/>
    </source>
</evidence>
<feature type="domain" description="SusD-like N-terminal" evidence="7">
    <location>
        <begin position="66"/>
        <end position="224"/>
    </location>
</feature>
<comment type="caution">
    <text evidence="8">The sequence shown here is derived from an EMBL/GenBank/DDBJ whole genome shotgun (WGS) entry which is preliminary data.</text>
</comment>